<accession>A0A974NDZ8</accession>
<proteinExistence type="predicted"/>
<reference evidence="2 3" key="1">
    <citation type="submission" date="2021-01" db="EMBL/GenBank/DDBJ databases">
        <title>Entomomonas sp. F2A isolated from a house cricket (Acheta domesticus).</title>
        <authorList>
            <person name="Spergser J."/>
            <person name="Busse H.-J."/>
        </authorList>
    </citation>
    <scope>NUCLEOTIDE SEQUENCE [LARGE SCALE GENOMIC DNA]</scope>
    <source>
        <strain evidence="2 3">F2A</strain>
    </source>
</reference>
<sequence>MNKPVDEFDYQRLFEQTVGGEAILEDLVTRFSLPPSFDEHNAEIKTYYRAGQRSVIDFILSRINRANGVSEHDE</sequence>
<name>A0A974NDZ8_9GAMM</name>
<dbReference type="Pfam" id="PF25181">
    <property type="entry name" value="Phage_Bbp19"/>
    <property type="match status" value="1"/>
</dbReference>
<gene>
    <name evidence="2" type="ORF">JHT90_09890</name>
</gene>
<evidence type="ECO:0000259" key="1">
    <source>
        <dbReference type="Pfam" id="PF25181"/>
    </source>
</evidence>
<evidence type="ECO:0000313" key="3">
    <source>
        <dbReference type="Proteomes" id="UP000595278"/>
    </source>
</evidence>
<dbReference type="AlphaFoldDB" id="A0A974NDZ8"/>
<dbReference type="KEGG" id="eaz:JHT90_09890"/>
<evidence type="ECO:0000313" key="2">
    <source>
        <dbReference type="EMBL" id="QQP84717.1"/>
    </source>
</evidence>
<dbReference type="Proteomes" id="UP000595278">
    <property type="component" value="Chromosome"/>
</dbReference>
<dbReference type="EMBL" id="CP067393">
    <property type="protein sequence ID" value="QQP84717.1"/>
    <property type="molecule type" value="Genomic_DNA"/>
</dbReference>
<dbReference type="InterPro" id="IPR057447">
    <property type="entry name" value="Bbp19-like_phage"/>
</dbReference>
<dbReference type="RefSeq" id="WP_201090614.1">
    <property type="nucleotide sequence ID" value="NZ_CP067393.1"/>
</dbReference>
<keyword evidence="3" id="KW-1185">Reference proteome</keyword>
<protein>
    <recommendedName>
        <fullName evidence="1">Bbp19-like phage domain-containing protein</fullName>
    </recommendedName>
</protein>
<feature type="domain" description="Bbp19-like phage" evidence="1">
    <location>
        <begin position="10"/>
        <end position="60"/>
    </location>
</feature>
<organism evidence="2 3">
    <name type="scientific">Entomomonas asaccharolytica</name>
    <dbReference type="NCBI Taxonomy" id="2785331"/>
    <lineage>
        <taxon>Bacteria</taxon>
        <taxon>Pseudomonadati</taxon>
        <taxon>Pseudomonadota</taxon>
        <taxon>Gammaproteobacteria</taxon>
        <taxon>Pseudomonadales</taxon>
        <taxon>Pseudomonadaceae</taxon>
        <taxon>Entomomonas</taxon>
    </lineage>
</organism>